<evidence type="ECO:0000313" key="4">
    <source>
        <dbReference type="WBParaSite" id="TCNE_0000442201-mRNA-1"/>
    </source>
</evidence>
<feature type="region of interest" description="Disordered" evidence="1">
    <location>
        <begin position="163"/>
        <end position="212"/>
    </location>
</feature>
<keyword evidence="3" id="KW-1185">Reference proteome</keyword>
<feature type="compositionally biased region" description="Polar residues" evidence="1">
    <location>
        <begin position="189"/>
        <end position="201"/>
    </location>
</feature>
<sequence length="212" mass="23263">MRLGYQSQDSSRRLMDKLPNISFTVYRLRPRGRRDGTPETAAFLQDGLGINRRLNNLARSTVAYARPAETSVVAGRHFRRKGAQVEGDTAARDGARRLDLQERIRRYHQSLRQADAESAALEAGATRAVPTAIPKQHWAALQARVPTAGADADETERLAKQQRELSQVASEQEQRESTVPAGTALTVMATLQPNAVPGQTSEKPHREGGSVS</sequence>
<reference evidence="2 3" key="2">
    <citation type="submission" date="2018-11" db="EMBL/GenBank/DDBJ databases">
        <authorList>
            <consortium name="Pathogen Informatics"/>
        </authorList>
    </citation>
    <scope>NUCLEOTIDE SEQUENCE [LARGE SCALE GENOMIC DNA]</scope>
</reference>
<evidence type="ECO:0000313" key="2">
    <source>
        <dbReference type="EMBL" id="VDM30139.1"/>
    </source>
</evidence>
<dbReference type="EMBL" id="UYWY01007466">
    <property type="protein sequence ID" value="VDM30139.1"/>
    <property type="molecule type" value="Genomic_DNA"/>
</dbReference>
<name>A0A183U7F2_TOXCA</name>
<accession>A0A183U7F2</accession>
<reference evidence="4" key="1">
    <citation type="submission" date="2016-06" db="UniProtKB">
        <authorList>
            <consortium name="WormBaseParasite"/>
        </authorList>
    </citation>
    <scope>IDENTIFICATION</scope>
</reference>
<organism evidence="3 4">
    <name type="scientific">Toxocara canis</name>
    <name type="common">Canine roundworm</name>
    <dbReference type="NCBI Taxonomy" id="6265"/>
    <lineage>
        <taxon>Eukaryota</taxon>
        <taxon>Metazoa</taxon>
        <taxon>Ecdysozoa</taxon>
        <taxon>Nematoda</taxon>
        <taxon>Chromadorea</taxon>
        <taxon>Rhabditida</taxon>
        <taxon>Spirurina</taxon>
        <taxon>Ascaridomorpha</taxon>
        <taxon>Ascaridoidea</taxon>
        <taxon>Toxocaridae</taxon>
        <taxon>Toxocara</taxon>
    </lineage>
</organism>
<proteinExistence type="predicted"/>
<evidence type="ECO:0000256" key="1">
    <source>
        <dbReference type="SAM" id="MobiDB-lite"/>
    </source>
</evidence>
<dbReference type="WBParaSite" id="TCNE_0000442201-mRNA-1">
    <property type="protein sequence ID" value="TCNE_0000442201-mRNA-1"/>
    <property type="gene ID" value="TCNE_0000442201"/>
</dbReference>
<evidence type="ECO:0000313" key="3">
    <source>
        <dbReference type="Proteomes" id="UP000050794"/>
    </source>
</evidence>
<dbReference type="Proteomes" id="UP000050794">
    <property type="component" value="Unassembled WGS sequence"/>
</dbReference>
<feature type="compositionally biased region" description="Basic and acidic residues" evidence="1">
    <location>
        <begin position="202"/>
        <end position="212"/>
    </location>
</feature>
<protein>
    <submittedName>
        <fullName evidence="4">Transposase</fullName>
    </submittedName>
</protein>
<gene>
    <name evidence="2" type="ORF">TCNE_LOCUS4422</name>
</gene>
<dbReference type="AlphaFoldDB" id="A0A183U7F2"/>